<name>A0A2M4DDY2_ANODA</name>
<dbReference type="AlphaFoldDB" id="A0A2M4DDY2"/>
<sequence>MLIGGLPLLQQVLLLLLTTPDDTISRMRGVPVVFRANAQHIDQHLSRIRLADTVVCGAFVMATGVAISVHYLERISSLVGFSIWHHIILSRPNNFRRRIARCAAFHPYRCTLVYVELVGRRYVVDLRWD</sequence>
<dbReference type="EMBL" id="GGFL01011625">
    <property type="protein sequence ID" value="MBW75803.1"/>
    <property type="molecule type" value="Transcribed_RNA"/>
</dbReference>
<proteinExistence type="predicted"/>
<reference evidence="1" key="1">
    <citation type="submission" date="2018-01" db="EMBL/GenBank/DDBJ databases">
        <title>An insight into the sialome of Amazonian anophelines.</title>
        <authorList>
            <person name="Ribeiro J.M."/>
            <person name="Scarpassa V."/>
            <person name="Calvo E."/>
        </authorList>
    </citation>
    <scope>NUCLEOTIDE SEQUENCE</scope>
</reference>
<organism evidence="1">
    <name type="scientific">Anopheles darlingi</name>
    <name type="common">Mosquito</name>
    <dbReference type="NCBI Taxonomy" id="43151"/>
    <lineage>
        <taxon>Eukaryota</taxon>
        <taxon>Metazoa</taxon>
        <taxon>Ecdysozoa</taxon>
        <taxon>Arthropoda</taxon>
        <taxon>Hexapoda</taxon>
        <taxon>Insecta</taxon>
        <taxon>Pterygota</taxon>
        <taxon>Neoptera</taxon>
        <taxon>Endopterygota</taxon>
        <taxon>Diptera</taxon>
        <taxon>Nematocera</taxon>
        <taxon>Culicoidea</taxon>
        <taxon>Culicidae</taxon>
        <taxon>Anophelinae</taxon>
        <taxon>Anopheles</taxon>
    </lineage>
</organism>
<accession>A0A2M4DDY2</accession>
<evidence type="ECO:0000313" key="1">
    <source>
        <dbReference type="EMBL" id="MBW75803.1"/>
    </source>
</evidence>
<protein>
    <submittedName>
        <fullName evidence="1">Putative secreted protein</fullName>
    </submittedName>
</protein>